<evidence type="ECO:0000259" key="2">
    <source>
        <dbReference type="PROSITE" id="PS50885"/>
    </source>
</evidence>
<dbReference type="Pfam" id="PF00672">
    <property type="entry name" value="HAMP"/>
    <property type="match status" value="1"/>
</dbReference>
<dbReference type="SUPFAM" id="SSF158472">
    <property type="entry name" value="HAMP domain-like"/>
    <property type="match status" value="1"/>
</dbReference>
<dbReference type="InterPro" id="IPR003660">
    <property type="entry name" value="HAMP_dom"/>
</dbReference>
<dbReference type="PROSITE" id="PS50885">
    <property type="entry name" value="HAMP"/>
    <property type="match status" value="1"/>
</dbReference>
<organism evidence="3 4">
    <name type="scientific">Ohessyouella blattaphilus</name>
    <dbReference type="NCBI Taxonomy" id="2949333"/>
    <lineage>
        <taxon>Bacteria</taxon>
        <taxon>Bacillati</taxon>
        <taxon>Bacillota</taxon>
        <taxon>Clostridia</taxon>
        <taxon>Lachnospirales</taxon>
        <taxon>Lachnospiraceae</taxon>
        <taxon>Ohessyouella</taxon>
    </lineage>
</organism>
<keyword evidence="3" id="KW-0808">Transferase</keyword>
<reference evidence="3 4" key="1">
    <citation type="journal article" date="2022" name="Genome Biol. Evol.">
        <title>Host diet, physiology and behaviors set the stage for Lachnospiraceae cladogenesis.</title>
        <authorList>
            <person name="Vera-Ponce De Leon A."/>
            <person name="Schneider M."/>
            <person name="Jahnes B.C."/>
            <person name="Sadowski V."/>
            <person name="Camuy-Velez L.A."/>
            <person name="Duan J."/>
            <person name="Sabree Z.L."/>
        </authorList>
    </citation>
    <scope>NUCLEOTIDE SEQUENCE [LARGE SCALE GENOMIC DNA]</scope>
    <source>
        <strain evidence="3 4">PAL227</strain>
    </source>
</reference>
<dbReference type="Gene3D" id="6.10.340.10">
    <property type="match status" value="1"/>
</dbReference>
<dbReference type="PANTHER" id="PTHR42713:SF2">
    <property type="entry name" value="TWO-COMPONENT SENSOR KINASE YESM"/>
    <property type="match status" value="1"/>
</dbReference>
<accession>A0ABT1EEQ8</accession>
<dbReference type="InterPro" id="IPR010559">
    <property type="entry name" value="Sig_transdc_His_kin_internal"/>
</dbReference>
<dbReference type="SMART" id="SM00304">
    <property type="entry name" value="HAMP"/>
    <property type="match status" value="1"/>
</dbReference>
<evidence type="ECO:0000256" key="1">
    <source>
        <dbReference type="SAM" id="Phobius"/>
    </source>
</evidence>
<dbReference type="GO" id="GO:0016301">
    <property type="term" value="F:kinase activity"/>
    <property type="evidence" value="ECO:0007669"/>
    <property type="project" value="UniProtKB-KW"/>
</dbReference>
<dbReference type="RefSeq" id="WP_262067882.1">
    <property type="nucleotide sequence ID" value="NZ_JAMXOC010000001.1"/>
</dbReference>
<protein>
    <submittedName>
        <fullName evidence="3">Histidine kinase</fullName>
    </submittedName>
</protein>
<feature type="domain" description="HAMP" evidence="2">
    <location>
        <begin position="296"/>
        <end position="348"/>
    </location>
</feature>
<dbReference type="CDD" id="cd06225">
    <property type="entry name" value="HAMP"/>
    <property type="match status" value="1"/>
</dbReference>
<dbReference type="PANTHER" id="PTHR42713">
    <property type="entry name" value="HISTIDINE KINASE-RELATED"/>
    <property type="match status" value="1"/>
</dbReference>
<name>A0ABT1EEQ8_9FIRM</name>
<gene>
    <name evidence="3" type="ORF">NK118_01780</name>
</gene>
<comment type="caution">
    <text evidence="3">The sequence shown here is derived from an EMBL/GenBank/DDBJ whole genome shotgun (WGS) entry which is preliminary data.</text>
</comment>
<keyword evidence="1" id="KW-0812">Transmembrane</keyword>
<dbReference type="EMBL" id="JAMZFV010000001">
    <property type="protein sequence ID" value="MCP1108979.1"/>
    <property type="molecule type" value="Genomic_DNA"/>
</dbReference>
<dbReference type="Pfam" id="PF06580">
    <property type="entry name" value="His_kinase"/>
    <property type="match status" value="1"/>
</dbReference>
<evidence type="ECO:0000313" key="4">
    <source>
        <dbReference type="Proteomes" id="UP001523565"/>
    </source>
</evidence>
<proteinExistence type="predicted"/>
<evidence type="ECO:0000313" key="3">
    <source>
        <dbReference type="EMBL" id="MCP1108979.1"/>
    </source>
</evidence>
<sequence>MKRSFFKTIGGKLLIMFLAILLILGVGTLMVTIATGEQVQQKTEKQELQQHGKNLQEDMDLRLDSIRQLSDWAVASEDIATYLEDSEATDSAYHALALRFYGNSFHSYFRRIIIANSAGEEYLQAGAASFLGADVNAVKTITQLDYFQTEIERKEFGLASGLQADPFVKDDTDSLQLITLLHGGSEDTLGFFYLDIDPQIFVQVMTAYEDLGYDVRLELGGERYLVKDNTLTLSEKNTAIDPSESFPLSYEDCRVSLTKTKPTLAIRLASTYLPLLIGLLLLIGLFCLIFYMQTKKLIIKPARRIKNHLLKLATGQFTSDPTIETSDELGDIARSANFLSGSMKTYAAEVRQDEKARVERLSENADKLIDPGFASSALQTIKWMANIQQVAGIPEMAEALASFMKHVDQYAASTITVKEELTLLDDFFTIQKYRHPGNIELKYDIRDDRILNNSIPRFLLLSFTENALFQDFDSGIASGTIHIQMEYTQTHLKITVADSGTGPTSSATNELLGREDLHIKDLYGEAFGVDRNDMVDNHVFIITLPR</sequence>
<keyword evidence="4" id="KW-1185">Reference proteome</keyword>
<feature type="transmembrane region" description="Helical" evidence="1">
    <location>
        <begin position="272"/>
        <end position="291"/>
    </location>
</feature>
<dbReference type="InterPro" id="IPR051552">
    <property type="entry name" value="HptR"/>
</dbReference>
<keyword evidence="3" id="KW-0418">Kinase</keyword>
<keyword evidence="1" id="KW-1133">Transmembrane helix</keyword>
<keyword evidence="1" id="KW-0472">Membrane</keyword>
<dbReference type="Proteomes" id="UP001523565">
    <property type="component" value="Unassembled WGS sequence"/>
</dbReference>